<proteinExistence type="predicted"/>
<evidence type="ECO:0000313" key="2">
    <source>
        <dbReference type="EMBL" id="QDP95831.1"/>
    </source>
</evidence>
<organism evidence="2 3">
    <name type="scientific">Microlunatus elymi</name>
    <dbReference type="NCBI Taxonomy" id="2596828"/>
    <lineage>
        <taxon>Bacteria</taxon>
        <taxon>Bacillati</taxon>
        <taxon>Actinomycetota</taxon>
        <taxon>Actinomycetes</taxon>
        <taxon>Propionibacteriales</taxon>
        <taxon>Propionibacteriaceae</taxon>
        <taxon>Microlunatus</taxon>
    </lineage>
</organism>
<evidence type="ECO:0000256" key="1">
    <source>
        <dbReference type="SAM" id="MobiDB-lite"/>
    </source>
</evidence>
<evidence type="ECO:0000313" key="3">
    <source>
        <dbReference type="Proteomes" id="UP000319263"/>
    </source>
</evidence>
<accession>A0A516PXZ0</accession>
<keyword evidence="3" id="KW-1185">Reference proteome</keyword>
<feature type="compositionally biased region" description="Basic and acidic residues" evidence="1">
    <location>
        <begin position="110"/>
        <end position="131"/>
    </location>
</feature>
<feature type="region of interest" description="Disordered" evidence="1">
    <location>
        <begin position="77"/>
        <end position="131"/>
    </location>
</feature>
<feature type="compositionally biased region" description="Acidic residues" evidence="1">
    <location>
        <begin position="98"/>
        <end position="109"/>
    </location>
</feature>
<reference evidence="2 3" key="1">
    <citation type="submission" date="2019-07" db="EMBL/GenBank/DDBJ databases">
        <title>Microlunatus dokdonensis sp. nov. isolated from the rhizospheric soil of the wild plant Elymus tsukushiensis.</title>
        <authorList>
            <person name="Ghim S.-Y."/>
            <person name="Hwang Y.-J."/>
            <person name="Son J.-S."/>
            <person name="Shin J.-H."/>
        </authorList>
    </citation>
    <scope>NUCLEOTIDE SEQUENCE [LARGE SCALE GENOMIC DNA]</scope>
    <source>
        <strain evidence="2 3">KUDC0627</strain>
    </source>
</reference>
<dbReference type="EMBL" id="CP041692">
    <property type="protein sequence ID" value="QDP95831.1"/>
    <property type="molecule type" value="Genomic_DNA"/>
</dbReference>
<dbReference type="Pfam" id="PF20199">
    <property type="entry name" value="RepSA"/>
    <property type="match status" value="1"/>
</dbReference>
<protein>
    <submittedName>
        <fullName evidence="2">Replication initiation protein</fullName>
    </submittedName>
</protein>
<dbReference type="KEGG" id="mik:FOE78_07880"/>
<dbReference type="RefSeq" id="WP_143985797.1">
    <property type="nucleotide sequence ID" value="NZ_CP041692.1"/>
</dbReference>
<dbReference type="Proteomes" id="UP000319263">
    <property type="component" value="Chromosome"/>
</dbReference>
<sequence length="520" mass="58569">MSMRLLVDLTTDMVRELAVAEKVCVRPLLRRVLDRETGIEETVPIPCGSTLESVCPSCAHKARVLRMQQCAEGWHLGTEPEDHESEDDQEIGDHGQADEDDHGEEDRDGDSDRRVRSTRRRSDAADLPRVAAEDRTIGRTFTSLDGHEYRPSMFLTLTLPSYGAICAGAPVDPESYDYRRAAMDALLFPRLVDRFWQNLRRCAGYKVQYFAAVEPQHRLAPHLHAAIRGAIPRQLLRQVIRATYVQVWWPRFDRPVFVQRVPMWDGTGYADPDTGEVLPTWEEAVDGLANDPDARPAHVMRFGTQADIRGIIAPSEEADRAIRYLTKYLTKAIAEPLTTDPDEDDPVDERRDAHIDRLHAELRWLPCSEHCANWLRYGIQPKNPTPGMQAGHCPSKAHDREHLGVGGRRVLVSRHWSGKTLAEHKADRATVVREALHAAGIVPPEVERLAADVTAQDGLPRFVWTDTRPSNAGEYRKIIFAAIEERRAWREQYDAAKIIVAPVGDHSAIDHHSESDGPAP</sequence>
<dbReference type="InterPro" id="IPR046828">
    <property type="entry name" value="RepSA"/>
</dbReference>
<dbReference type="OrthoDB" id="3203793at2"/>
<dbReference type="AlphaFoldDB" id="A0A516PXZ0"/>
<name>A0A516PXZ0_9ACTN</name>
<gene>
    <name evidence="2" type="ORF">FOE78_07880</name>
</gene>
<feature type="compositionally biased region" description="Acidic residues" evidence="1">
    <location>
        <begin position="79"/>
        <end position="90"/>
    </location>
</feature>